<dbReference type="Gene3D" id="3.30.420.10">
    <property type="entry name" value="Ribonuclease H-like superfamily/Ribonuclease H"/>
    <property type="match status" value="1"/>
</dbReference>
<dbReference type="EMBL" id="LNIX01000012">
    <property type="protein sequence ID" value="OXA48033.1"/>
    <property type="molecule type" value="Genomic_DNA"/>
</dbReference>
<dbReference type="InterPro" id="IPR012337">
    <property type="entry name" value="RNaseH-like_sf"/>
</dbReference>
<comment type="caution">
    <text evidence="1">The sequence shown here is derived from an EMBL/GenBank/DDBJ whole genome shotgun (WGS) entry which is preliminary data.</text>
</comment>
<evidence type="ECO:0000313" key="1">
    <source>
        <dbReference type="EMBL" id="OXA48033.1"/>
    </source>
</evidence>
<keyword evidence="2" id="KW-1185">Reference proteome</keyword>
<organism evidence="1 2">
    <name type="scientific">Folsomia candida</name>
    <name type="common">Springtail</name>
    <dbReference type="NCBI Taxonomy" id="158441"/>
    <lineage>
        <taxon>Eukaryota</taxon>
        <taxon>Metazoa</taxon>
        <taxon>Ecdysozoa</taxon>
        <taxon>Arthropoda</taxon>
        <taxon>Hexapoda</taxon>
        <taxon>Collembola</taxon>
        <taxon>Entomobryomorpha</taxon>
        <taxon>Isotomoidea</taxon>
        <taxon>Isotomidae</taxon>
        <taxon>Proisotominae</taxon>
        <taxon>Folsomia</taxon>
    </lineage>
</organism>
<protein>
    <submittedName>
        <fullName evidence="1">Uncharacterized protein</fullName>
    </submittedName>
</protein>
<name>A0A226DS39_FOLCA</name>
<dbReference type="GO" id="GO:0003676">
    <property type="term" value="F:nucleic acid binding"/>
    <property type="evidence" value="ECO:0007669"/>
    <property type="project" value="InterPro"/>
</dbReference>
<dbReference type="InterPro" id="IPR036397">
    <property type="entry name" value="RNaseH_sf"/>
</dbReference>
<dbReference type="SUPFAM" id="SSF53098">
    <property type="entry name" value="Ribonuclease H-like"/>
    <property type="match status" value="1"/>
</dbReference>
<accession>A0A226DS39</accession>
<sequence length="148" mass="16614">MLNHLETIKNLLRGVDQHSRLGMLKGIIDDCSTVSIVDFDGKEIFSEMIFHEKGSFLVSKETISVNGFREDSLIGGIDMDKVRDKIISILDGKLVVTCNGAADFNSLDIRGGDVDSLKYFSKMERNFQQNWSKKLSTFVAKENLSSLF</sequence>
<proteinExistence type="predicted"/>
<dbReference type="Proteomes" id="UP000198287">
    <property type="component" value="Unassembled WGS sequence"/>
</dbReference>
<gene>
    <name evidence="1" type="ORF">Fcan01_17227</name>
</gene>
<evidence type="ECO:0000313" key="2">
    <source>
        <dbReference type="Proteomes" id="UP000198287"/>
    </source>
</evidence>
<reference evidence="1 2" key="1">
    <citation type="submission" date="2015-12" db="EMBL/GenBank/DDBJ databases">
        <title>The genome of Folsomia candida.</title>
        <authorList>
            <person name="Faddeeva A."/>
            <person name="Derks M.F."/>
            <person name="Anvar Y."/>
            <person name="Smit S."/>
            <person name="Van Straalen N."/>
            <person name="Roelofs D."/>
        </authorList>
    </citation>
    <scope>NUCLEOTIDE SEQUENCE [LARGE SCALE GENOMIC DNA]</scope>
    <source>
        <strain evidence="1 2">VU population</strain>
        <tissue evidence="1">Whole body</tissue>
    </source>
</reference>
<dbReference type="AlphaFoldDB" id="A0A226DS39"/>